<dbReference type="AlphaFoldDB" id="A0A3P3DZY2"/>
<dbReference type="EMBL" id="RQXU01000047">
    <property type="protein sequence ID" value="RRH79739.1"/>
    <property type="molecule type" value="Genomic_DNA"/>
</dbReference>
<dbReference type="Proteomes" id="UP000271590">
    <property type="component" value="Unassembled WGS sequence"/>
</dbReference>
<organism evidence="1 2">
    <name type="scientific">Variovorax beijingensis</name>
    <dbReference type="NCBI Taxonomy" id="2496117"/>
    <lineage>
        <taxon>Bacteria</taxon>
        <taxon>Pseudomonadati</taxon>
        <taxon>Pseudomonadota</taxon>
        <taxon>Betaproteobacteria</taxon>
        <taxon>Burkholderiales</taxon>
        <taxon>Comamonadaceae</taxon>
        <taxon>Variovorax</taxon>
    </lineage>
</organism>
<proteinExistence type="predicted"/>
<comment type="caution">
    <text evidence="1">The sequence shown here is derived from an EMBL/GenBank/DDBJ whole genome shotgun (WGS) entry which is preliminary data.</text>
</comment>
<evidence type="ECO:0000313" key="2">
    <source>
        <dbReference type="Proteomes" id="UP000271590"/>
    </source>
</evidence>
<sequence length="104" mass="11124">MKAITVEITRLIDESAVPTLVECLLVDAQNQVHRFIEKDSVVSSTPISVDKFPVPGVLACEVESEWVDPAGRSLVRASTVKPCGIESTTGGSNFVVLAAQLQDI</sequence>
<evidence type="ECO:0000313" key="1">
    <source>
        <dbReference type="EMBL" id="RRH79739.1"/>
    </source>
</evidence>
<gene>
    <name evidence="1" type="ORF">EH244_31660</name>
</gene>
<dbReference type="RefSeq" id="WP_124962241.1">
    <property type="nucleotide sequence ID" value="NZ_RQXU01000047.1"/>
</dbReference>
<name>A0A3P3DZY2_9BURK</name>
<accession>A0A3P3DZY2</accession>
<reference evidence="1 2" key="1">
    <citation type="submission" date="2018-11" db="EMBL/GenBank/DDBJ databases">
        <title>The genome of Variovorax sp T529.</title>
        <authorList>
            <person name="Gao J."/>
        </authorList>
    </citation>
    <scope>NUCLEOTIDE SEQUENCE [LARGE SCALE GENOMIC DNA]</scope>
    <source>
        <strain evidence="1 2">T529</strain>
    </source>
</reference>
<protein>
    <submittedName>
        <fullName evidence="1">Uncharacterized protein</fullName>
    </submittedName>
</protein>